<protein>
    <recommendedName>
        <fullName evidence="1">C2H2-type domain-containing protein</fullName>
    </recommendedName>
</protein>
<dbReference type="SUPFAM" id="SSF57667">
    <property type="entry name" value="beta-beta-alpha zinc fingers"/>
    <property type="match status" value="1"/>
</dbReference>
<dbReference type="AlphaFoldDB" id="A0A6C0B832"/>
<dbReference type="SMART" id="SM00355">
    <property type="entry name" value="ZnF_C2H2"/>
    <property type="match status" value="2"/>
</dbReference>
<dbReference type="Gene3D" id="3.30.160.60">
    <property type="entry name" value="Classic Zinc Finger"/>
    <property type="match status" value="1"/>
</dbReference>
<dbReference type="EMBL" id="MN739095">
    <property type="protein sequence ID" value="QHS88256.1"/>
    <property type="molecule type" value="Genomic_DNA"/>
</dbReference>
<dbReference type="InterPro" id="IPR036236">
    <property type="entry name" value="Znf_C2H2_sf"/>
</dbReference>
<sequence>MKFHCEKCNYSTSKKGNYDKHLTTKKHLSCYQCNTCNKQYTTNSGLWKHKETCASVSNNNVCELLLKQKEENTKFQEDLLNQIKQQQQQLTEMIPKLGTQKININVFLQEDCKDAINWGDFLKTLEIKMYDYSLSDNISDNIIKTISNGIQELGMYKRPIHCLDAKRKKLCIKHENNWEHDMVKVEDTLRKSNTIIKEKYVGVLKQWEQDHPTWFLNENETENYTHLTSQIMSSVDNVKCRLEISKLVSL</sequence>
<evidence type="ECO:0000259" key="1">
    <source>
        <dbReference type="PROSITE" id="PS50157"/>
    </source>
</evidence>
<evidence type="ECO:0000313" key="2">
    <source>
        <dbReference type="EMBL" id="QHS88256.1"/>
    </source>
</evidence>
<dbReference type="InterPro" id="IPR013087">
    <property type="entry name" value="Znf_C2H2_type"/>
</dbReference>
<dbReference type="PROSITE" id="PS50157">
    <property type="entry name" value="ZINC_FINGER_C2H2_2"/>
    <property type="match status" value="1"/>
</dbReference>
<feature type="domain" description="C2H2-type" evidence="1">
    <location>
        <begin position="31"/>
        <end position="52"/>
    </location>
</feature>
<organism evidence="2">
    <name type="scientific">viral metagenome</name>
    <dbReference type="NCBI Taxonomy" id="1070528"/>
    <lineage>
        <taxon>unclassified sequences</taxon>
        <taxon>metagenomes</taxon>
        <taxon>organismal metagenomes</taxon>
    </lineage>
</organism>
<proteinExistence type="predicted"/>
<reference evidence="2" key="1">
    <citation type="journal article" date="2020" name="Nature">
        <title>Giant virus diversity and host interactions through global metagenomics.</title>
        <authorList>
            <person name="Schulz F."/>
            <person name="Roux S."/>
            <person name="Paez-Espino D."/>
            <person name="Jungbluth S."/>
            <person name="Walsh D.A."/>
            <person name="Denef V.J."/>
            <person name="McMahon K.D."/>
            <person name="Konstantinidis K.T."/>
            <person name="Eloe-Fadrosh E.A."/>
            <person name="Kyrpides N.C."/>
            <person name="Woyke T."/>
        </authorList>
    </citation>
    <scope>NUCLEOTIDE SEQUENCE</scope>
    <source>
        <strain evidence="2">GVMAG-M-3300010158-55</strain>
    </source>
</reference>
<accession>A0A6C0B832</accession>
<name>A0A6C0B832_9ZZZZ</name>